<reference evidence="3" key="1">
    <citation type="submission" date="2024-07" db="EMBL/GenBank/DDBJ databases">
        <authorList>
            <person name="Yu S.T."/>
        </authorList>
    </citation>
    <scope>NUCLEOTIDE SEQUENCE</scope>
    <source>
        <strain evidence="3">R02</strain>
    </source>
</reference>
<evidence type="ECO:0000256" key="1">
    <source>
        <dbReference type="SAM" id="MobiDB-lite"/>
    </source>
</evidence>
<dbReference type="RefSeq" id="WP_369154336.1">
    <property type="nucleotide sequence ID" value="NZ_CP163429.1"/>
</dbReference>
<evidence type="ECO:0008006" key="4">
    <source>
        <dbReference type="Google" id="ProtNLM"/>
    </source>
</evidence>
<feature type="chain" id="PRO_5044251868" description="Lipoprotein" evidence="2">
    <location>
        <begin position="21"/>
        <end position="238"/>
    </location>
</feature>
<gene>
    <name evidence="3" type="ORF">AB5J57_02285</name>
</gene>
<organism evidence="3">
    <name type="scientific">Streptomyces sp. R02</name>
    <dbReference type="NCBI Taxonomy" id="3238623"/>
    <lineage>
        <taxon>Bacteria</taxon>
        <taxon>Bacillati</taxon>
        <taxon>Actinomycetota</taxon>
        <taxon>Actinomycetes</taxon>
        <taxon>Kitasatosporales</taxon>
        <taxon>Streptomycetaceae</taxon>
        <taxon>Streptomyces</taxon>
    </lineage>
</organism>
<dbReference type="EMBL" id="CP163429">
    <property type="protein sequence ID" value="XDP92404.1"/>
    <property type="molecule type" value="Genomic_DNA"/>
</dbReference>
<feature type="signal peptide" evidence="2">
    <location>
        <begin position="1"/>
        <end position="20"/>
    </location>
</feature>
<sequence>MNRSVLALAVLCLAALTACGGGDGTDKSTGGPRPSATRSEQAAPAERLAGLMVTPAEAKGFSVQEYDDEFALAESPSELKADKAACTPLALAMNQLPLGEPQADLTRALAPESQGPTGVQTYVTLTTYASGGAQAVVADVKKAVDACGDGFTAKGSNGSTVYDSVAVEDVAPAGEETVGFTATTSYQGVSHIVHTQVVRAGDIVAVHFSADGMAIANGRASDAKLPPAVVKAQSAKLG</sequence>
<keyword evidence="2" id="KW-0732">Signal</keyword>
<dbReference type="AlphaFoldDB" id="A0AB39LEX7"/>
<protein>
    <recommendedName>
        <fullName evidence="4">Lipoprotein</fullName>
    </recommendedName>
</protein>
<evidence type="ECO:0000313" key="3">
    <source>
        <dbReference type="EMBL" id="XDP92404.1"/>
    </source>
</evidence>
<accession>A0AB39LEX7</accession>
<name>A0AB39LEX7_9ACTN</name>
<evidence type="ECO:0000256" key="2">
    <source>
        <dbReference type="SAM" id="SignalP"/>
    </source>
</evidence>
<dbReference type="PROSITE" id="PS51257">
    <property type="entry name" value="PROKAR_LIPOPROTEIN"/>
    <property type="match status" value="1"/>
</dbReference>
<feature type="region of interest" description="Disordered" evidence="1">
    <location>
        <begin position="23"/>
        <end position="43"/>
    </location>
</feature>
<proteinExistence type="predicted"/>